<dbReference type="Proteomes" id="UP000008553">
    <property type="component" value="Unassembled WGS sequence"/>
</dbReference>
<comment type="caution">
    <text evidence="1">The sequence shown here is derived from an EMBL/GenBank/DDBJ whole genome shotgun (WGS) entry which is preliminary data.</text>
</comment>
<organism evidence="1 2">
    <name type="scientific">Plasmodium yoelii yoelii</name>
    <dbReference type="NCBI Taxonomy" id="73239"/>
    <lineage>
        <taxon>Eukaryota</taxon>
        <taxon>Sar</taxon>
        <taxon>Alveolata</taxon>
        <taxon>Apicomplexa</taxon>
        <taxon>Aconoidasida</taxon>
        <taxon>Haemosporida</taxon>
        <taxon>Plasmodiidae</taxon>
        <taxon>Plasmodium</taxon>
        <taxon>Plasmodium (Vinckeia)</taxon>
    </lineage>
</organism>
<dbReference type="AlphaFoldDB" id="Q7REM6"/>
<reference evidence="1 2" key="1">
    <citation type="journal article" date="2002" name="Nature">
        <title>Genome sequence and comparative analysis of the model rodent malaria parasite Plasmodium yoelii yoelii.</title>
        <authorList>
            <person name="Carlton J.M."/>
            <person name="Angiuoli S.V."/>
            <person name="Suh B.B."/>
            <person name="Kooij T.W."/>
            <person name="Pertea M."/>
            <person name="Silva J.C."/>
            <person name="Ermolaeva M.D."/>
            <person name="Allen J.E."/>
            <person name="Selengut J.D."/>
            <person name="Koo H.L."/>
            <person name="Peterson J.D."/>
            <person name="Pop M."/>
            <person name="Kosack D.S."/>
            <person name="Shumway M.F."/>
            <person name="Bidwell S.L."/>
            <person name="Shallom S.J."/>
            <person name="van Aken S.E."/>
            <person name="Riedmuller S.B."/>
            <person name="Feldblyum T.V."/>
            <person name="Cho J.K."/>
            <person name="Quackenbush J."/>
            <person name="Sedegah M."/>
            <person name="Shoaibi A."/>
            <person name="Cummings L.M."/>
            <person name="Florens L."/>
            <person name="Yates J.R."/>
            <person name="Raine J.D."/>
            <person name="Sinden R.E."/>
            <person name="Harris M.A."/>
            <person name="Cunningham D.A."/>
            <person name="Preiser P.R."/>
            <person name="Bergman L.W."/>
            <person name="Vaidya A.B."/>
            <person name="van Lin L.H."/>
            <person name="Janse C.J."/>
            <person name="Waters A.P."/>
            <person name="Smith H.O."/>
            <person name="White O.R."/>
            <person name="Salzberg S.L."/>
            <person name="Venter J.C."/>
            <person name="Fraser C.M."/>
            <person name="Hoffman S.L."/>
            <person name="Gardner M.J."/>
            <person name="Carucci D.J."/>
        </authorList>
    </citation>
    <scope>NUCLEOTIDE SEQUENCE [LARGE SCALE GENOMIC DNA]</scope>
    <source>
        <strain evidence="1 2">17XNL</strain>
    </source>
</reference>
<accession>Q7REM6</accession>
<dbReference type="PaxDb" id="73239-Q7REM6"/>
<gene>
    <name evidence="1" type="ORF">PY05038</name>
</gene>
<evidence type="ECO:0000313" key="2">
    <source>
        <dbReference type="Proteomes" id="UP000008553"/>
    </source>
</evidence>
<keyword evidence="2" id="KW-1185">Reference proteome</keyword>
<sequence>MKYYIYVCAIIIFFFLCGRKHTIMYAYDYIFIQKKLKSKIIYELI</sequence>
<evidence type="ECO:0000313" key="1">
    <source>
        <dbReference type="EMBL" id="EAA17002.1"/>
    </source>
</evidence>
<protein>
    <submittedName>
        <fullName evidence="1">Uncharacterized protein</fullName>
    </submittedName>
</protein>
<proteinExistence type="predicted"/>
<name>Q7REM6_PLAYO</name>
<dbReference type="EMBL" id="AABL01001577">
    <property type="protein sequence ID" value="EAA17002.1"/>
    <property type="molecule type" value="Genomic_DNA"/>
</dbReference>
<dbReference type="InParanoid" id="Q7REM6"/>